<organism evidence="2 3">
    <name type="scientific">Candidatus Pantoea varia</name>
    <dbReference type="NCBI Taxonomy" id="1881036"/>
    <lineage>
        <taxon>Bacteria</taxon>
        <taxon>Pseudomonadati</taxon>
        <taxon>Pseudomonadota</taxon>
        <taxon>Gammaproteobacteria</taxon>
        <taxon>Enterobacterales</taxon>
        <taxon>Erwiniaceae</taxon>
        <taxon>Pantoea</taxon>
    </lineage>
</organism>
<protein>
    <submittedName>
        <fullName evidence="2">Uncharacterized protein</fullName>
    </submittedName>
</protein>
<gene>
    <name evidence="2" type="ORF">SAMN05428971_2433</name>
</gene>
<evidence type="ECO:0000256" key="1">
    <source>
        <dbReference type="SAM" id="SignalP"/>
    </source>
</evidence>
<accession>A0A1I5CRD3</accession>
<dbReference type="EMBL" id="FOVG01000002">
    <property type="protein sequence ID" value="SFN89549.1"/>
    <property type="molecule type" value="Genomic_DNA"/>
</dbReference>
<keyword evidence="3" id="KW-1185">Reference proteome</keyword>
<feature type="chain" id="PRO_5011527349" evidence="1">
    <location>
        <begin position="19"/>
        <end position="173"/>
    </location>
</feature>
<dbReference type="RefSeq" id="WP_090963991.1">
    <property type="nucleotide sequence ID" value="NZ_FOVG01000002.1"/>
</dbReference>
<proteinExistence type="predicted"/>
<reference evidence="3" key="1">
    <citation type="submission" date="2016-10" db="EMBL/GenBank/DDBJ databases">
        <authorList>
            <person name="Varghese N."/>
            <person name="Submissions S."/>
        </authorList>
    </citation>
    <scope>NUCLEOTIDE SEQUENCE [LARGE SCALE GENOMIC DNA]</scope>
    <source>
        <strain evidence="3">OV426</strain>
    </source>
</reference>
<evidence type="ECO:0000313" key="3">
    <source>
        <dbReference type="Proteomes" id="UP000198968"/>
    </source>
</evidence>
<keyword evidence="1" id="KW-0732">Signal</keyword>
<dbReference type="OrthoDB" id="6555706at2"/>
<feature type="signal peptide" evidence="1">
    <location>
        <begin position="1"/>
        <end position="18"/>
    </location>
</feature>
<evidence type="ECO:0000313" key="2">
    <source>
        <dbReference type="EMBL" id="SFN89549.1"/>
    </source>
</evidence>
<name>A0A1I5CRD3_9GAMM</name>
<dbReference type="AlphaFoldDB" id="A0A1I5CRD3"/>
<sequence>MKWLIIVLLALFSVSCSSGSFSSAEQVLSDKVITASRNNDSISLSDADYDKITEYLSQGRTRWIELYPILNESPFLGATSFQEGLDIAMAYALPENPGAVMKHVNQGNVNKLCGMPFIEPTPDETEAYFLKARAALTQLTSESDREKRCLSVLEKSHAHLAAEIRQGRVISQQ</sequence>
<dbReference type="Proteomes" id="UP000198968">
    <property type="component" value="Unassembled WGS sequence"/>
</dbReference>
<dbReference type="PROSITE" id="PS51257">
    <property type="entry name" value="PROKAR_LIPOPROTEIN"/>
    <property type="match status" value="1"/>
</dbReference>